<feature type="domain" description="Radical SAM core" evidence="11">
    <location>
        <begin position="135"/>
        <end position="363"/>
    </location>
</feature>
<feature type="binding site" evidence="8">
    <location>
        <position position="153"/>
    </location>
    <ligand>
        <name>[4Fe-4S] cluster</name>
        <dbReference type="ChEBI" id="CHEBI:49883"/>
        <label>2</label>
        <note>4Fe-4S-S-AdoMet</note>
    </ligand>
</feature>
<dbReference type="SFLD" id="SFLDG01061">
    <property type="entry name" value="methylthiotransferase"/>
    <property type="match status" value="1"/>
</dbReference>
<evidence type="ECO:0000256" key="1">
    <source>
        <dbReference type="ARBA" id="ARBA00022485"/>
    </source>
</evidence>
<proteinExistence type="inferred from homology"/>
<evidence type="ECO:0000259" key="9">
    <source>
        <dbReference type="PROSITE" id="PS50926"/>
    </source>
</evidence>
<evidence type="ECO:0000256" key="3">
    <source>
        <dbReference type="ARBA" id="ARBA00022679"/>
    </source>
</evidence>
<dbReference type="PROSITE" id="PS51918">
    <property type="entry name" value="RADICAL_SAM"/>
    <property type="match status" value="1"/>
</dbReference>
<dbReference type="Gene3D" id="2.40.50.140">
    <property type="entry name" value="Nucleic acid-binding proteins"/>
    <property type="match status" value="1"/>
</dbReference>
<dbReference type="InterPro" id="IPR002792">
    <property type="entry name" value="TRAM_dom"/>
</dbReference>
<evidence type="ECO:0000313" key="12">
    <source>
        <dbReference type="EMBL" id="SEQ28473.1"/>
    </source>
</evidence>
<dbReference type="InterPro" id="IPR005840">
    <property type="entry name" value="Ribosomal_uS12_MeSTrfase_RimO"/>
</dbReference>
<feature type="binding site" evidence="8">
    <location>
        <position position="156"/>
    </location>
    <ligand>
        <name>[4Fe-4S] cluster</name>
        <dbReference type="ChEBI" id="CHEBI:49883"/>
        <label>2</label>
        <note>4Fe-4S-S-AdoMet</note>
    </ligand>
</feature>
<keyword evidence="13" id="KW-1185">Reference proteome</keyword>
<dbReference type="InterPro" id="IPR006638">
    <property type="entry name" value="Elp3/MiaA/NifB-like_rSAM"/>
</dbReference>
<dbReference type="PROSITE" id="PS51449">
    <property type="entry name" value="MTTASE_N"/>
    <property type="match status" value="1"/>
</dbReference>
<comment type="subcellular location">
    <subcellularLocation>
        <location evidence="8">Cytoplasm</location>
    </subcellularLocation>
</comment>
<feature type="binding site" evidence="8">
    <location>
        <position position="10"/>
    </location>
    <ligand>
        <name>[4Fe-4S] cluster</name>
        <dbReference type="ChEBI" id="CHEBI:49883"/>
        <label>1</label>
    </ligand>
</feature>
<dbReference type="InterPro" id="IPR058240">
    <property type="entry name" value="rSAM_sf"/>
</dbReference>
<dbReference type="PROSITE" id="PS50926">
    <property type="entry name" value="TRAM"/>
    <property type="match status" value="1"/>
</dbReference>
<keyword evidence="2 8" id="KW-0963">Cytoplasm</keyword>
<dbReference type="GO" id="GO:0035599">
    <property type="term" value="F:aspartic acid methylthiotransferase activity"/>
    <property type="evidence" value="ECO:0007669"/>
    <property type="project" value="TreeGrafter"/>
</dbReference>
<dbReference type="STRING" id="163.SAMN04487775_105202"/>
<keyword evidence="12" id="KW-0687">Ribonucleoprotein</keyword>
<dbReference type="InterPro" id="IPR013848">
    <property type="entry name" value="Methylthiotransferase_N"/>
</dbReference>
<evidence type="ECO:0000313" key="13">
    <source>
        <dbReference type="Proteomes" id="UP000182360"/>
    </source>
</evidence>
<gene>
    <name evidence="8" type="primary">rimO</name>
    <name evidence="12" type="ORF">SAMN04487977_103260</name>
</gene>
<keyword evidence="5 8" id="KW-0479">Metal-binding</keyword>
<dbReference type="EC" id="2.8.4.4" evidence="8"/>
<dbReference type="Pfam" id="PF18693">
    <property type="entry name" value="TRAM_2"/>
    <property type="match status" value="1"/>
</dbReference>
<dbReference type="Pfam" id="PF00919">
    <property type="entry name" value="UPF0004"/>
    <property type="match status" value="1"/>
</dbReference>
<keyword evidence="7 8" id="KW-0411">Iron-sulfur</keyword>
<evidence type="ECO:0000259" key="10">
    <source>
        <dbReference type="PROSITE" id="PS51449"/>
    </source>
</evidence>
<dbReference type="SMART" id="SM00729">
    <property type="entry name" value="Elp3"/>
    <property type="match status" value="1"/>
</dbReference>
<dbReference type="PROSITE" id="PS01278">
    <property type="entry name" value="MTTASE_RADICAL"/>
    <property type="match status" value="1"/>
</dbReference>
<dbReference type="GO" id="GO:0005840">
    <property type="term" value="C:ribosome"/>
    <property type="evidence" value="ECO:0007669"/>
    <property type="project" value="UniProtKB-KW"/>
</dbReference>
<dbReference type="EMBL" id="FOFU01000003">
    <property type="protein sequence ID" value="SEQ28473.1"/>
    <property type="molecule type" value="Genomic_DNA"/>
</dbReference>
<dbReference type="CDD" id="cd01335">
    <property type="entry name" value="Radical_SAM"/>
    <property type="match status" value="1"/>
</dbReference>
<feature type="binding site" evidence="8">
    <location>
        <position position="77"/>
    </location>
    <ligand>
        <name>[4Fe-4S] cluster</name>
        <dbReference type="ChEBI" id="CHEBI:49883"/>
        <label>1</label>
    </ligand>
</feature>
<sequence length="463" mass="51787">MKFFIDQHGCAKNQTDGELLAGFLMEKGYKLTLNASEADFIFVNTCGFIQSAKKESIDAIYDIKKAYPDARIIMTGCLAERYANDLIEQMPELDGVFGNGDLSKICSFMNKVRKERVAQTFSQEGVCSGTRPVLFNFPGSAFVKITEGCSNHCSFCAIPLIRGEVRSRPEAEILDEVKQLISDGVYEINLIGQDLAVYGKEFGTSLAKLLTKLSKIKGDFIVRPLYIHPDHFTDDIIEAIKTSPKLLPYFDIPFQSADDKIIRAMNRTGSYEQYTSLVKKLRRELPGAVLRTTFLTGFPGETDEAAENTARFLQEIQPDWSGCFPYSREEDTPAYKMKPRVPAKIAKARANHLEELQAEITRERLEHYVGQELNILVEEIVSGVEGDAAAEGLAIGRAWFQAPEVDGSVVIRYDLDDKKAVESIIPGGVVTVKVLANTGVDLDSRFIKNSRKIDKKNERKFIF</sequence>
<dbReference type="InterPro" id="IPR005839">
    <property type="entry name" value="Methylthiotransferase"/>
</dbReference>
<evidence type="ECO:0000256" key="8">
    <source>
        <dbReference type="HAMAP-Rule" id="MF_01865"/>
    </source>
</evidence>
<dbReference type="InterPro" id="IPR007197">
    <property type="entry name" value="rSAM"/>
</dbReference>
<dbReference type="GO" id="GO:0051539">
    <property type="term" value="F:4 iron, 4 sulfur cluster binding"/>
    <property type="evidence" value="ECO:0007669"/>
    <property type="project" value="UniProtKB-UniRule"/>
</dbReference>
<dbReference type="Gene3D" id="3.80.30.20">
    <property type="entry name" value="tm_1862 like domain"/>
    <property type="match status" value="1"/>
</dbReference>
<dbReference type="NCBIfam" id="TIGR01125">
    <property type="entry name" value="30S ribosomal protein S12 methylthiotransferase RimO"/>
    <property type="match status" value="1"/>
</dbReference>
<dbReference type="InterPro" id="IPR023404">
    <property type="entry name" value="rSAM_horseshoe"/>
</dbReference>
<dbReference type="InterPro" id="IPR038135">
    <property type="entry name" value="Methylthiotransferase_N_sf"/>
</dbReference>
<dbReference type="FunFam" id="3.80.30.20:FF:000001">
    <property type="entry name" value="tRNA-2-methylthio-N(6)-dimethylallyladenosine synthase 2"/>
    <property type="match status" value="1"/>
</dbReference>
<dbReference type="Proteomes" id="UP000182360">
    <property type="component" value="Unassembled WGS sequence"/>
</dbReference>
<feature type="domain" description="TRAM" evidence="9">
    <location>
        <begin position="366"/>
        <end position="448"/>
    </location>
</feature>
<evidence type="ECO:0000256" key="6">
    <source>
        <dbReference type="ARBA" id="ARBA00023004"/>
    </source>
</evidence>
<dbReference type="HAMAP" id="MF_01865">
    <property type="entry name" value="MTTase_RimO"/>
    <property type="match status" value="1"/>
</dbReference>
<name>A0A1H9ET93_9SPIR</name>
<dbReference type="AlphaFoldDB" id="A0A1H9ET93"/>
<evidence type="ECO:0000256" key="2">
    <source>
        <dbReference type="ARBA" id="ARBA00022490"/>
    </source>
</evidence>
<keyword evidence="4 8" id="KW-0949">S-adenosyl-L-methionine</keyword>
<organism evidence="12 13">
    <name type="scientific">Treponema bryantii</name>
    <dbReference type="NCBI Taxonomy" id="163"/>
    <lineage>
        <taxon>Bacteria</taxon>
        <taxon>Pseudomonadati</taxon>
        <taxon>Spirochaetota</taxon>
        <taxon>Spirochaetia</taxon>
        <taxon>Spirochaetales</taxon>
        <taxon>Treponemataceae</taxon>
        <taxon>Treponema</taxon>
    </lineage>
</organism>
<dbReference type="GO" id="GO:0046872">
    <property type="term" value="F:metal ion binding"/>
    <property type="evidence" value="ECO:0007669"/>
    <property type="project" value="UniProtKB-KW"/>
</dbReference>
<keyword evidence="3 8" id="KW-0808">Transferase</keyword>
<comment type="function">
    <text evidence="8">Catalyzes the methylthiolation of an aspartic acid residue of ribosomal protein uS12.</text>
</comment>
<dbReference type="InterPro" id="IPR012340">
    <property type="entry name" value="NA-bd_OB-fold"/>
</dbReference>
<feature type="binding site" evidence="8">
    <location>
        <position position="149"/>
    </location>
    <ligand>
        <name>[4Fe-4S] cluster</name>
        <dbReference type="ChEBI" id="CHEBI:49883"/>
        <label>2</label>
        <note>4Fe-4S-S-AdoMet</note>
    </ligand>
</feature>
<dbReference type="NCBIfam" id="TIGR00089">
    <property type="entry name" value="MiaB/RimO family radical SAM methylthiotransferase"/>
    <property type="match status" value="1"/>
</dbReference>
<protein>
    <recommendedName>
        <fullName evidence="8">Ribosomal protein uS12 methylthiotransferase RimO</fullName>
        <shortName evidence="8">uS12 MTTase</shortName>
        <shortName evidence="8">uS12 methylthiotransferase</shortName>
        <ecNumber evidence="8">2.8.4.4</ecNumber>
    </recommendedName>
    <alternativeName>
        <fullName evidence="8">Ribosomal protein uS12 (aspartate-C(3))-methylthiotransferase</fullName>
    </alternativeName>
    <alternativeName>
        <fullName evidence="8">Ribosome maturation factor RimO</fullName>
    </alternativeName>
</protein>
<dbReference type="SFLD" id="SFLDG01082">
    <property type="entry name" value="B12-binding_domain_containing"/>
    <property type="match status" value="1"/>
</dbReference>
<dbReference type="Gene3D" id="3.40.50.12160">
    <property type="entry name" value="Methylthiotransferase, N-terminal domain"/>
    <property type="match status" value="1"/>
</dbReference>
<dbReference type="SFLD" id="SFLDS00029">
    <property type="entry name" value="Radical_SAM"/>
    <property type="match status" value="1"/>
</dbReference>
<dbReference type="InterPro" id="IPR020612">
    <property type="entry name" value="Methylthiotransferase_CS"/>
</dbReference>
<comment type="cofactor">
    <cofactor evidence="8">
        <name>[4Fe-4S] cluster</name>
        <dbReference type="ChEBI" id="CHEBI:49883"/>
    </cofactor>
    <text evidence="8">Binds 2 [4Fe-4S] clusters. One cluster is coordinated with 3 cysteines and an exchangeable S-adenosyl-L-methionine.</text>
</comment>
<comment type="similarity">
    <text evidence="8">Belongs to the methylthiotransferase family. RimO subfamily.</text>
</comment>
<keyword evidence="6 8" id="KW-0408">Iron</keyword>
<feature type="binding site" evidence="8">
    <location>
        <position position="46"/>
    </location>
    <ligand>
        <name>[4Fe-4S] cluster</name>
        <dbReference type="ChEBI" id="CHEBI:49883"/>
        <label>1</label>
    </ligand>
</feature>
<reference evidence="12 13" key="1">
    <citation type="submission" date="2016-10" db="EMBL/GenBank/DDBJ databases">
        <authorList>
            <person name="de Groot N.N."/>
        </authorList>
    </citation>
    <scope>NUCLEOTIDE SEQUENCE [LARGE SCALE GENOMIC DNA]</scope>
    <source>
        <strain evidence="12 13">B25</strain>
    </source>
</reference>
<dbReference type="GO" id="GO:0103039">
    <property type="term" value="F:protein methylthiotransferase activity"/>
    <property type="evidence" value="ECO:0007669"/>
    <property type="project" value="UniProtKB-EC"/>
</dbReference>
<dbReference type="PANTHER" id="PTHR43837">
    <property type="entry name" value="RIBOSOMAL PROTEIN S12 METHYLTHIOTRANSFERASE RIMO"/>
    <property type="match status" value="1"/>
</dbReference>
<dbReference type="RefSeq" id="WP_074642497.1">
    <property type="nucleotide sequence ID" value="NZ_AP025286.1"/>
</dbReference>
<comment type="catalytic activity">
    <reaction evidence="8">
        <text>L-aspartate(89)-[ribosomal protein uS12]-hydrogen + (sulfur carrier)-SH + AH2 + 2 S-adenosyl-L-methionine = 3-methylsulfanyl-L-aspartate(89)-[ribosomal protein uS12]-hydrogen + (sulfur carrier)-H + 5'-deoxyadenosine + L-methionine + A + S-adenosyl-L-homocysteine + 2 H(+)</text>
        <dbReference type="Rhea" id="RHEA:37087"/>
        <dbReference type="Rhea" id="RHEA-COMP:10460"/>
        <dbReference type="Rhea" id="RHEA-COMP:10461"/>
        <dbReference type="Rhea" id="RHEA-COMP:14737"/>
        <dbReference type="Rhea" id="RHEA-COMP:14739"/>
        <dbReference type="ChEBI" id="CHEBI:13193"/>
        <dbReference type="ChEBI" id="CHEBI:15378"/>
        <dbReference type="ChEBI" id="CHEBI:17319"/>
        <dbReference type="ChEBI" id="CHEBI:17499"/>
        <dbReference type="ChEBI" id="CHEBI:29917"/>
        <dbReference type="ChEBI" id="CHEBI:29961"/>
        <dbReference type="ChEBI" id="CHEBI:57844"/>
        <dbReference type="ChEBI" id="CHEBI:57856"/>
        <dbReference type="ChEBI" id="CHEBI:59789"/>
        <dbReference type="ChEBI" id="CHEBI:64428"/>
        <dbReference type="ChEBI" id="CHEBI:73599"/>
        <dbReference type="EC" id="2.8.4.4"/>
    </reaction>
</comment>
<evidence type="ECO:0000256" key="4">
    <source>
        <dbReference type="ARBA" id="ARBA00022691"/>
    </source>
</evidence>
<dbReference type="GO" id="GO:0006400">
    <property type="term" value="P:tRNA modification"/>
    <property type="evidence" value="ECO:0007669"/>
    <property type="project" value="InterPro"/>
</dbReference>
<accession>A0A1H9ET93</accession>
<dbReference type="PANTHER" id="PTHR43837:SF1">
    <property type="entry name" value="RIBOSOMAL PROTEIN US12 METHYLTHIOTRANSFERASE RIMO"/>
    <property type="match status" value="1"/>
</dbReference>
<evidence type="ECO:0000256" key="5">
    <source>
        <dbReference type="ARBA" id="ARBA00022723"/>
    </source>
</evidence>
<dbReference type="Pfam" id="PF04055">
    <property type="entry name" value="Radical_SAM"/>
    <property type="match status" value="1"/>
</dbReference>
<evidence type="ECO:0000256" key="7">
    <source>
        <dbReference type="ARBA" id="ARBA00023014"/>
    </source>
</evidence>
<dbReference type="OrthoDB" id="9805215at2"/>
<dbReference type="GO" id="GO:0005829">
    <property type="term" value="C:cytosol"/>
    <property type="evidence" value="ECO:0007669"/>
    <property type="project" value="TreeGrafter"/>
</dbReference>
<dbReference type="SUPFAM" id="SSF102114">
    <property type="entry name" value="Radical SAM enzymes"/>
    <property type="match status" value="1"/>
</dbReference>
<keyword evidence="1 8" id="KW-0004">4Fe-4S</keyword>
<keyword evidence="12" id="KW-0689">Ribosomal protein</keyword>
<feature type="domain" description="MTTase N-terminal" evidence="10">
    <location>
        <begin position="1"/>
        <end position="114"/>
    </location>
</feature>
<evidence type="ECO:0000259" key="11">
    <source>
        <dbReference type="PROSITE" id="PS51918"/>
    </source>
</evidence>